<evidence type="ECO:0000313" key="2">
    <source>
        <dbReference type="EMBL" id="RJO72086.1"/>
    </source>
</evidence>
<proteinExistence type="predicted"/>
<dbReference type="Pfam" id="PF01674">
    <property type="entry name" value="Lipase_2"/>
    <property type="match status" value="1"/>
</dbReference>
<organism evidence="2 3">
    <name type="scientific">Nocardia panacis</name>
    <dbReference type="NCBI Taxonomy" id="2340916"/>
    <lineage>
        <taxon>Bacteria</taxon>
        <taxon>Bacillati</taxon>
        <taxon>Actinomycetota</taxon>
        <taxon>Actinomycetes</taxon>
        <taxon>Mycobacteriales</taxon>
        <taxon>Nocardiaceae</taxon>
        <taxon>Nocardia</taxon>
    </lineage>
</organism>
<dbReference type="AlphaFoldDB" id="A0A3A4KFH1"/>
<dbReference type="EMBL" id="QZFU01000029">
    <property type="protein sequence ID" value="RJO72086.1"/>
    <property type="molecule type" value="Genomic_DNA"/>
</dbReference>
<dbReference type="GO" id="GO:0016042">
    <property type="term" value="P:lipid catabolic process"/>
    <property type="evidence" value="ECO:0007669"/>
    <property type="project" value="InterPro"/>
</dbReference>
<dbReference type="PANTHER" id="PTHR37946:SF1">
    <property type="entry name" value="SLL1969 PROTEIN"/>
    <property type="match status" value="1"/>
</dbReference>
<dbReference type="Gene3D" id="3.40.50.1820">
    <property type="entry name" value="alpha/beta hydrolase"/>
    <property type="match status" value="1"/>
</dbReference>
<keyword evidence="2" id="KW-0378">Hydrolase</keyword>
<dbReference type="PANTHER" id="PTHR37946">
    <property type="entry name" value="SLL1969 PROTEIN"/>
    <property type="match status" value="1"/>
</dbReference>
<gene>
    <name evidence="2" type="ORF">D5S18_23185</name>
</gene>
<comment type="caution">
    <text evidence="2">The sequence shown here is derived from an EMBL/GenBank/DDBJ whole genome shotgun (WGS) entry which is preliminary data.</text>
</comment>
<evidence type="ECO:0000256" key="1">
    <source>
        <dbReference type="SAM" id="SignalP"/>
    </source>
</evidence>
<evidence type="ECO:0000313" key="3">
    <source>
        <dbReference type="Proteomes" id="UP000266677"/>
    </source>
</evidence>
<name>A0A3A4KFH1_9NOCA</name>
<dbReference type="Proteomes" id="UP000266677">
    <property type="component" value="Unassembled WGS sequence"/>
</dbReference>
<accession>A0A3A4KFH1</accession>
<protein>
    <submittedName>
        <fullName evidence="2">Alpha/beta fold hydrolase</fullName>
    </submittedName>
</protein>
<dbReference type="RefSeq" id="WP_120043190.1">
    <property type="nucleotide sequence ID" value="NZ_QZFU01000029.1"/>
</dbReference>
<reference evidence="2 3" key="1">
    <citation type="submission" date="2018-09" db="EMBL/GenBank/DDBJ databases">
        <title>YIM PH21274 draft genome.</title>
        <authorList>
            <person name="Miao C."/>
        </authorList>
    </citation>
    <scope>NUCLEOTIDE SEQUENCE [LARGE SCALE GENOMIC DNA]</scope>
    <source>
        <strain evidence="2 3">YIM PH 21724</strain>
    </source>
</reference>
<feature type="signal peptide" evidence="1">
    <location>
        <begin position="1"/>
        <end position="22"/>
    </location>
</feature>
<keyword evidence="1" id="KW-0732">Signal</keyword>
<keyword evidence="3" id="KW-1185">Reference proteome</keyword>
<dbReference type="InterPro" id="IPR029058">
    <property type="entry name" value="AB_hydrolase_fold"/>
</dbReference>
<dbReference type="InterPro" id="IPR002918">
    <property type="entry name" value="Lipase_EstA/Esterase_EstB"/>
</dbReference>
<dbReference type="GO" id="GO:0016787">
    <property type="term" value="F:hydrolase activity"/>
    <property type="evidence" value="ECO:0007669"/>
    <property type="project" value="UniProtKB-KW"/>
</dbReference>
<dbReference type="SUPFAM" id="SSF53474">
    <property type="entry name" value="alpha/beta-Hydrolases"/>
    <property type="match status" value="1"/>
</dbReference>
<feature type="chain" id="PRO_5017210770" evidence="1">
    <location>
        <begin position="23"/>
        <end position="288"/>
    </location>
</feature>
<sequence>MRRAVLLAATMLTCLYAPSAGAAPFERHDGVVAPPGANDWNCVPTPAHPLPVILLHGTWDNQNAWNVLAPRLAADGYCVFTLNYGRDSSSVLGSQPRHYASGDIAASAREVGEFVDRVRTATGAARVALLGHSQGAVVARQYVRFEGGRHKVGKLISLVGTNHGTTQRGLIDPRRVETPLSPERIVMGFTGIAAYQQLVGSEFLRELNADGDTEPGIAYTVIASRFDDASAPPEATFLAAGPGATVDNVMVQDLCPSDRYDHASLPQSPTVGYIVERALDPGYRGNPC</sequence>
<dbReference type="OrthoDB" id="8871309at2"/>